<dbReference type="STRING" id="78915.A0A4P9XFZ4"/>
<dbReference type="GO" id="GO:0004386">
    <property type="term" value="F:helicase activity"/>
    <property type="evidence" value="ECO:0007669"/>
    <property type="project" value="UniProtKB-KW"/>
</dbReference>
<gene>
    <name evidence="6" type="ORF">THASP1DRAFT_21036</name>
</gene>
<evidence type="ECO:0000256" key="3">
    <source>
        <dbReference type="ARBA" id="ARBA00022806"/>
    </source>
</evidence>
<evidence type="ECO:0000259" key="5">
    <source>
        <dbReference type="PROSITE" id="PS51192"/>
    </source>
</evidence>
<evidence type="ECO:0000313" key="6">
    <source>
        <dbReference type="EMBL" id="RKP04512.1"/>
    </source>
</evidence>
<organism evidence="6 7">
    <name type="scientific">Thamnocephalis sphaerospora</name>
    <dbReference type="NCBI Taxonomy" id="78915"/>
    <lineage>
        <taxon>Eukaryota</taxon>
        <taxon>Fungi</taxon>
        <taxon>Fungi incertae sedis</taxon>
        <taxon>Zoopagomycota</taxon>
        <taxon>Zoopagomycotina</taxon>
        <taxon>Zoopagomycetes</taxon>
        <taxon>Zoopagales</taxon>
        <taxon>Sigmoideomycetaceae</taxon>
        <taxon>Thamnocephalis</taxon>
    </lineage>
</organism>
<feature type="domain" description="Helicase ATP-binding" evidence="5">
    <location>
        <begin position="1"/>
        <end position="138"/>
    </location>
</feature>
<evidence type="ECO:0000256" key="1">
    <source>
        <dbReference type="ARBA" id="ARBA00022741"/>
    </source>
</evidence>
<dbReference type="PANTHER" id="PTHR47961">
    <property type="entry name" value="DNA POLYMERASE THETA, PUTATIVE (AFU_ORTHOLOGUE AFUA_1G05260)-RELATED"/>
    <property type="match status" value="1"/>
</dbReference>
<evidence type="ECO:0000313" key="7">
    <source>
        <dbReference type="Proteomes" id="UP000271241"/>
    </source>
</evidence>
<dbReference type="GO" id="GO:0005634">
    <property type="term" value="C:nucleus"/>
    <property type="evidence" value="ECO:0007669"/>
    <property type="project" value="TreeGrafter"/>
</dbReference>
<dbReference type="PANTHER" id="PTHR47961:SF4">
    <property type="entry name" value="ACTIVATING SIGNAL COINTEGRATOR 1 COMPLEX SUBUNIT 3"/>
    <property type="match status" value="1"/>
</dbReference>
<dbReference type="GO" id="GO:0005524">
    <property type="term" value="F:ATP binding"/>
    <property type="evidence" value="ECO:0007669"/>
    <property type="project" value="UniProtKB-KW"/>
</dbReference>
<dbReference type="Proteomes" id="UP000271241">
    <property type="component" value="Unassembled WGS sequence"/>
</dbReference>
<protein>
    <submittedName>
        <fullName evidence="6">P-loop containing nucleoside triphosphate hydrolase protein</fullName>
    </submittedName>
</protein>
<dbReference type="InterPro" id="IPR050474">
    <property type="entry name" value="Hel308_SKI2-like"/>
</dbReference>
<dbReference type="EMBL" id="KZ993670">
    <property type="protein sequence ID" value="RKP04512.1"/>
    <property type="molecule type" value="Genomic_DNA"/>
</dbReference>
<reference evidence="7" key="1">
    <citation type="journal article" date="2018" name="Nat. Microbiol.">
        <title>Leveraging single-cell genomics to expand the fungal tree of life.</title>
        <authorList>
            <person name="Ahrendt S.R."/>
            <person name="Quandt C.A."/>
            <person name="Ciobanu D."/>
            <person name="Clum A."/>
            <person name="Salamov A."/>
            <person name="Andreopoulos B."/>
            <person name="Cheng J.F."/>
            <person name="Woyke T."/>
            <person name="Pelin A."/>
            <person name="Henrissat B."/>
            <person name="Reynolds N.K."/>
            <person name="Benny G.L."/>
            <person name="Smith M.E."/>
            <person name="James T.Y."/>
            <person name="Grigoriev I.V."/>
        </authorList>
    </citation>
    <scope>NUCLEOTIDE SEQUENCE [LARGE SCALE GENOMIC DNA]</scope>
    <source>
        <strain evidence="7">RSA 1356</strain>
    </source>
</reference>
<proteinExistence type="predicted"/>
<dbReference type="AlphaFoldDB" id="A0A4P9XFZ4"/>
<accession>A0A4P9XFZ4</accession>
<evidence type="ECO:0000256" key="4">
    <source>
        <dbReference type="ARBA" id="ARBA00022840"/>
    </source>
</evidence>
<dbReference type="InterPro" id="IPR027417">
    <property type="entry name" value="P-loop_NTPase"/>
</dbReference>
<dbReference type="GO" id="GO:0016787">
    <property type="term" value="F:hydrolase activity"/>
    <property type="evidence" value="ECO:0007669"/>
    <property type="project" value="UniProtKB-KW"/>
</dbReference>
<evidence type="ECO:0000256" key="2">
    <source>
        <dbReference type="ARBA" id="ARBA00022801"/>
    </source>
</evidence>
<dbReference type="GO" id="GO:0003676">
    <property type="term" value="F:nucleic acid binding"/>
    <property type="evidence" value="ECO:0007669"/>
    <property type="project" value="InterPro"/>
</dbReference>
<keyword evidence="3" id="KW-0347">Helicase</keyword>
<keyword evidence="4" id="KW-0067">ATP-binding</keyword>
<keyword evidence="2 6" id="KW-0378">Hydrolase</keyword>
<dbReference type="PROSITE" id="PS51192">
    <property type="entry name" value="HELICASE_ATP_BIND_1"/>
    <property type="match status" value="1"/>
</dbReference>
<dbReference type="InterPro" id="IPR011545">
    <property type="entry name" value="DEAD/DEAH_box_helicase_dom"/>
</dbReference>
<dbReference type="OrthoDB" id="5575at2759"/>
<name>A0A4P9XFZ4_9FUNG</name>
<keyword evidence="1" id="KW-0547">Nucleotide-binding</keyword>
<dbReference type="InterPro" id="IPR014001">
    <property type="entry name" value="Helicase_ATP-bd"/>
</dbReference>
<dbReference type="Pfam" id="PF00270">
    <property type="entry name" value="DEAD"/>
    <property type="match status" value="1"/>
</dbReference>
<dbReference type="SUPFAM" id="SSF52540">
    <property type="entry name" value="P-loop containing nucleoside triphosphate hydrolases"/>
    <property type="match status" value="1"/>
</dbReference>
<keyword evidence="7" id="KW-1185">Reference proteome</keyword>
<dbReference type="Gene3D" id="3.40.50.300">
    <property type="entry name" value="P-loop containing nucleotide triphosphate hydrolases"/>
    <property type="match status" value="2"/>
</dbReference>
<sequence length="168" mass="18834">KVVYIAPLKALVRERVADWRRRLTQRMGRSLVELTGDVTPDIASIKAADIIITTPEKWDGISRGWKNRDYVRAVSLVIIDEIHLLGGDRGPILEVIVSRMNYIGSQTGRPVRIVGLSTALANARDLADWLSIEAGGLFNFRHSVRPVPLEIYIDGFPGRHYCPRMASM</sequence>
<feature type="non-terminal residue" evidence="6">
    <location>
        <position position="1"/>
    </location>
</feature>